<evidence type="ECO:0000256" key="2">
    <source>
        <dbReference type="ARBA" id="ARBA00022741"/>
    </source>
</evidence>
<keyword evidence="7" id="KW-1185">Reference proteome</keyword>
<dbReference type="STRING" id="218140.BPSY_0984"/>
<dbReference type="InterPro" id="IPR024185">
    <property type="entry name" value="FTHF_cligase-like_sf"/>
</dbReference>
<dbReference type="GO" id="GO:0009396">
    <property type="term" value="P:folic acid-containing compound biosynthetic process"/>
    <property type="evidence" value="ECO:0007669"/>
    <property type="project" value="TreeGrafter"/>
</dbReference>
<comment type="caution">
    <text evidence="6">The sequence shown here is derived from an EMBL/GenBank/DDBJ whole genome shotgun (WGS) entry which is preliminary data.</text>
</comment>
<keyword evidence="2 4" id="KW-0547">Nucleotide-binding</keyword>
<comment type="cofactor">
    <cofactor evidence="5">
        <name>Mg(2+)</name>
        <dbReference type="ChEBI" id="CHEBI:18420"/>
    </cofactor>
</comment>
<evidence type="ECO:0000256" key="5">
    <source>
        <dbReference type="RuleBase" id="RU361279"/>
    </source>
</evidence>
<evidence type="ECO:0000313" key="7">
    <source>
        <dbReference type="Proteomes" id="UP000029050"/>
    </source>
</evidence>
<dbReference type="GO" id="GO:0005524">
    <property type="term" value="F:ATP binding"/>
    <property type="evidence" value="ECO:0007669"/>
    <property type="project" value="UniProtKB-KW"/>
</dbReference>
<sequence>MNNTEDVQRKKQQARSSAFLARAEMSPVLCEEAGKRLVAHAHQAGLLTSSPTVSAFISMGTEISTLPLLAALLEAQRKILVPRLGKGREVLWSTLPDLDSIHDMGAKRPKEPSNQALSPESLHAAGVVFVPALAVDHDGNRLGRGAAWYDEALAFRSEHALTVAICWPWEFSETAVPTQPHDVHMDAVLTPEAFTLLAS</sequence>
<keyword evidence="5" id="KW-0460">Magnesium</keyword>
<dbReference type="Pfam" id="PF01812">
    <property type="entry name" value="5-FTHF_cyc-lig"/>
    <property type="match status" value="1"/>
</dbReference>
<dbReference type="NCBIfam" id="TIGR02727">
    <property type="entry name" value="MTHFS_bact"/>
    <property type="match status" value="1"/>
</dbReference>
<keyword evidence="5" id="KW-0479">Metal-binding</keyword>
<evidence type="ECO:0000256" key="3">
    <source>
        <dbReference type="ARBA" id="ARBA00022840"/>
    </source>
</evidence>
<dbReference type="SUPFAM" id="SSF100950">
    <property type="entry name" value="NagB/RpiA/CoA transferase-like"/>
    <property type="match status" value="1"/>
</dbReference>
<keyword evidence="3 4" id="KW-0067">ATP-binding</keyword>
<evidence type="ECO:0000313" key="6">
    <source>
        <dbReference type="EMBL" id="KFI82136.1"/>
    </source>
</evidence>
<feature type="binding site" evidence="4">
    <location>
        <begin position="141"/>
        <end position="149"/>
    </location>
    <ligand>
        <name>ATP</name>
        <dbReference type="ChEBI" id="CHEBI:30616"/>
    </ligand>
</feature>
<gene>
    <name evidence="6" type="ORF">BPSY_0984</name>
</gene>
<dbReference type="eggNOG" id="COG0212">
    <property type="taxonomic scope" value="Bacteria"/>
</dbReference>
<dbReference type="GeneID" id="98300190"/>
<keyword evidence="6" id="KW-0436">Ligase</keyword>
<reference evidence="6 7" key="1">
    <citation type="submission" date="2014-03" db="EMBL/GenBank/DDBJ databases">
        <title>Genomics of Bifidobacteria.</title>
        <authorList>
            <person name="Ventura M."/>
            <person name="Milani C."/>
            <person name="Lugli G.A."/>
        </authorList>
    </citation>
    <scope>NUCLEOTIDE SEQUENCE [LARGE SCALE GENOMIC DNA]</scope>
    <source>
        <strain evidence="6 7">LMG 21775</strain>
    </source>
</reference>
<dbReference type="GO" id="GO:0035999">
    <property type="term" value="P:tetrahydrofolate interconversion"/>
    <property type="evidence" value="ECO:0007669"/>
    <property type="project" value="TreeGrafter"/>
</dbReference>
<proteinExistence type="inferred from homology"/>
<organism evidence="6 7">
    <name type="scientific">Bifidobacterium psychraerophilum</name>
    <dbReference type="NCBI Taxonomy" id="218140"/>
    <lineage>
        <taxon>Bacteria</taxon>
        <taxon>Bacillati</taxon>
        <taxon>Actinomycetota</taxon>
        <taxon>Actinomycetes</taxon>
        <taxon>Bifidobacteriales</taxon>
        <taxon>Bifidobacteriaceae</taxon>
        <taxon>Bifidobacterium</taxon>
    </lineage>
</organism>
<dbReference type="GO" id="GO:0030272">
    <property type="term" value="F:5-formyltetrahydrofolate cyclo-ligase activity"/>
    <property type="evidence" value="ECO:0007669"/>
    <property type="project" value="UniProtKB-EC"/>
</dbReference>
<name>A0A087CFT6_9BIFI</name>
<dbReference type="InterPro" id="IPR037171">
    <property type="entry name" value="NagB/RpiA_transferase-like"/>
</dbReference>
<feature type="binding site" evidence="4">
    <location>
        <begin position="11"/>
        <end position="15"/>
    </location>
    <ligand>
        <name>ATP</name>
        <dbReference type="ChEBI" id="CHEBI:30616"/>
    </ligand>
</feature>
<protein>
    <recommendedName>
        <fullName evidence="5">5-formyltetrahydrofolate cyclo-ligase</fullName>
        <ecNumber evidence="5">6.3.3.2</ecNumber>
    </recommendedName>
</protein>
<comment type="catalytic activity">
    <reaction evidence="5">
        <text>(6S)-5-formyl-5,6,7,8-tetrahydrofolate + ATP = (6R)-5,10-methenyltetrahydrofolate + ADP + phosphate</text>
        <dbReference type="Rhea" id="RHEA:10488"/>
        <dbReference type="ChEBI" id="CHEBI:30616"/>
        <dbReference type="ChEBI" id="CHEBI:43474"/>
        <dbReference type="ChEBI" id="CHEBI:57455"/>
        <dbReference type="ChEBI" id="CHEBI:57457"/>
        <dbReference type="ChEBI" id="CHEBI:456216"/>
        <dbReference type="EC" id="6.3.3.2"/>
    </reaction>
</comment>
<dbReference type="EMBL" id="JGZI01000009">
    <property type="protein sequence ID" value="KFI82136.1"/>
    <property type="molecule type" value="Genomic_DNA"/>
</dbReference>
<comment type="similarity">
    <text evidence="1 5">Belongs to the 5-formyltetrahydrofolate cyclo-ligase family.</text>
</comment>
<dbReference type="GO" id="GO:0046872">
    <property type="term" value="F:metal ion binding"/>
    <property type="evidence" value="ECO:0007669"/>
    <property type="project" value="UniProtKB-KW"/>
</dbReference>
<evidence type="ECO:0000256" key="1">
    <source>
        <dbReference type="ARBA" id="ARBA00010638"/>
    </source>
</evidence>
<evidence type="ECO:0000256" key="4">
    <source>
        <dbReference type="PIRSR" id="PIRSR006806-1"/>
    </source>
</evidence>
<dbReference type="PANTHER" id="PTHR23407:SF1">
    <property type="entry name" value="5-FORMYLTETRAHYDROFOLATE CYCLO-LIGASE"/>
    <property type="match status" value="1"/>
</dbReference>
<accession>A0A087CFT6</accession>
<dbReference type="RefSeq" id="WP_033494683.1">
    <property type="nucleotide sequence ID" value="NZ_JGZI01000009.1"/>
</dbReference>
<feature type="binding site" evidence="4">
    <location>
        <position position="57"/>
    </location>
    <ligand>
        <name>substrate</name>
    </ligand>
</feature>
<dbReference type="OrthoDB" id="3242798at2"/>
<feature type="binding site" evidence="4">
    <location>
        <position position="62"/>
    </location>
    <ligand>
        <name>substrate</name>
    </ligand>
</feature>
<dbReference type="PANTHER" id="PTHR23407">
    <property type="entry name" value="ATPASE INHIBITOR/5-FORMYLTETRAHYDROFOLATE CYCLO-LIGASE"/>
    <property type="match status" value="1"/>
</dbReference>
<dbReference type="Proteomes" id="UP000029050">
    <property type="component" value="Unassembled WGS sequence"/>
</dbReference>
<dbReference type="InterPro" id="IPR002698">
    <property type="entry name" value="FTHF_cligase"/>
</dbReference>
<dbReference type="AlphaFoldDB" id="A0A087CFT6"/>
<dbReference type="Gene3D" id="3.40.50.10420">
    <property type="entry name" value="NagB/RpiA/CoA transferase-like"/>
    <property type="match status" value="1"/>
</dbReference>
<dbReference type="PIRSF" id="PIRSF006806">
    <property type="entry name" value="FTHF_cligase"/>
    <property type="match status" value="1"/>
</dbReference>
<dbReference type="EC" id="6.3.3.2" evidence="5"/>